<reference evidence="2" key="1">
    <citation type="submission" date="2022-11" db="UniProtKB">
        <authorList>
            <consortium name="WormBaseParasite"/>
        </authorList>
    </citation>
    <scope>IDENTIFICATION</scope>
</reference>
<evidence type="ECO:0000313" key="2">
    <source>
        <dbReference type="WBParaSite" id="PDA_v2.g28198.t1"/>
    </source>
</evidence>
<name>A0A914QLH3_9BILA</name>
<protein>
    <submittedName>
        <fullName evidence="2">Uncharacterized protein</fullName>
    </submittedName>
</protein>
<accession>A0A914QLH3</accession>
<evidence type="ECO:0000313" key="1">
    <source>
        <dbReference type="Proteomes" id="UP000887578"/>
    </source>
</evidence>
<dbReference type="Proteomes" id="UP000887578">
    <property type="component" value="Unplaced"/>
</dbReference>
<dbReference type="AlphaFoldDB" id="A0A914QLH3"/>
<sequence length="386" mass="45461">MIEIPKYTPNSFKCHHGEKGFSEFVIKECPTKKCVTIYNYANTYSATTCYPLNNLITSIAGIFPASKNMTTLDYYVCEKSECNFKTFNFNHHFQLPSKEMKNERVFNIINIQNSTQINLKSNIEEDGSSDFFTVIAKLITNATKFKLILQYSYTATIFQLKFNLKKNYISLRFREKEFRRNIIIPPEKQIEIVFNRTEIYINQWHTFNYDIGSNVMRKLIYSGEWDIIHSYKTKKSKRKKRCIQKKYFDGLFTPFTFNCLKSFGPENKIYHFLQPFEAGAYLYIRTNQNSTTFPTGIITLRLQETPCADSEISLYMLHSWENFNAATKFNDSQQLNNNLIQNYPKLSTWSRYKNQWSGGNVTSAGYLQYYNYGPTNYLFIIVQVLR</sequence>
<keyword evidence="1" id="KW-1185">Reference proteome</keyword>
<proteinExistence type="predicted"/>
<organism evidence="1 2">
    <name type="scientific">Panagrolaimus davidi</name>
    <dbReference type="NCBI Taxonomy" id="227884"/>
    <lineage>
        <taxon>Eukaryota</taxon>
        <taxon>Metazoa</taxon>
        <taxon>Ecdysozoa</taxon>
        <taxon>Nematoda</taxon>
        <taxon>Chromadorea</taxon>
        <taxon>Rhabditida</taxon>
        <taxon>Tylenchina</taxon>
        <taxon>Panagrolaimomorpha</taxon>
        <taxon>Panagrolaimoidea</taxon>
        <taxon>Panagrolaimidae</taxon>
        <taxon>Panagrolaimus</taxon>
    </lineage>
</organism>
<dbReference type="WBParaSite" id="PDA_v2.g28198.t1">
    <property type="protein sequence ID" value="PDA_v2.g28198.t1"/>
    <property type="gene ID" value="PDA_v2.g28198"/>
</dbReference>